<proteinExistence type="predicted"/>
<accession>A0A1V9FC60</accession>
<dbReference type="AlphaFoldDB" id="A0A1V9FC60"/>
<gene>
    <name evidence="1" type="ORF">A4H97_20470</name>
</gene>
<evidence type="ECO:0000313" key="2">
    <source>
        <dbReference type="Proteomes" id="UP000192610"/>
    </source>
</evidence>
<comment type="caution">
    <text evidence="1">The sequence shown here is derived from an EMBL/GenBank/DDBJ whole genome shotgun (WGS) entry which is preliminary data.</text>
</comment>
<organism evidence="1 2">
    <name type="scientific">Niastella yeongjuensis</name>
    <dbReference type="NCBI Taxonomy" id="354355"/>
    <lineage>
        <taxon>Bacteria</taxon>
        <taxon>Pseudomonadati</taxon>
        <taxon>Bacteroidota</taxon>
        <taxon>Chitinophagia</taxon>
        <taxon>Chitinophagales</taxon>
        <taxon>Chitinophagaceae</taxon>
        <taxon>Niastella</taxon>
    </lineage>
</organism>
<sequence length="78" mass="8571">MLIPTKIIGKGISREKMVFLRAFLRVKGSPAIMNNGCYNNGLRGFINVKMNGIGKYIRVGNTNVFITDCVNSGSVFQS</sequence>
<reference evidence="2" key="1">
    <citation type="submission" date="2016-04" db="EMBL/GenBank/DDBJ databases">
        <authorList>
            <person name="Chen L."/>
            <person name="Zhuang W."/>
            <person name="Wang G."/>
        </authorList>
    </citation>
    <scope>NUCLEOTIDE SEQUENCE [LARGE SCALE GENOMIC DNA]</scope>
    <source>
        <strain evidence="2">17621</strain>
    </source>
</reference>
<dbReference type="EMBL" id="LVXG01000002">
    <property type="protein sequence ID" value="OQP55964.1"/>
    <property type="molecule type" value="Genomic_DNA"/>
</dbReference>
<name>A0A1V9FC60_9BACT</name>
<dbReference type="Proteomes" id="UP000192610">
    <property type="component" value="Unassembled WGS sequence"/>
</dbReference>
<keyword evidence="2" id="KW-1185">Reference proteome</keyword>
<evidence type="ECO:0000313" key="1">
    <source>
        <dbReference type="EMBL" id="OQP55964.1"/>
    </source>
</evidence>
<protein>
    <submittedName>
        <fullName evidence="1">Uncharacterized protein</fullName>
    </submittedName>
</protein>